<dbReference type="RefSeq" id="WP_027293064.1">
    <property type="nucleotide sequence ID" value="NZ_CABMJZ010000027.1"/>
</dbReference>
<gene>
    <name evidence="11" type="primary">mepA_13</name>
    <name evidence="11" type="ORF">DSM106044_02628</name>
</gene>
<feature type="transmembrane region" description="Helical" evidence="10">
    <location>
        <begin position="273"/>
        <end position="292"/>
    </location>
</feature>
<evidence type="ECO:0000256" key="10">
    <source>
        <dbReference type="SAM" id="Phobius"/>
    </source>
</evidence>
<dbReference type="GO" id="GO:0042910">
    <property type="term" value="F:xenobiotic transmembrane transporter activity"/>
    <property type="evidence" value="ECO:0007669"/>
    <property type="project" value="InterPro"/>
</dbReference>
<evidence type="ECO:0000256" key="9">
    <source>
        <dbReference type="ARBA" id="ARBA00023251"/>
    </source>
</evidence>
<dbReference type="Proteomes" id="UP000306509">
    <property type="component" value="Unassembled WGS sequence"/>
</dbReference>
<evidence type="ECO:0000256" key="2">
    <source>
        <dbReference type="ARBA" id="ARBA00008417"/>
    </source>
</evidence>
<keyword evidence="7 10" id="KW-1133">Transmembrane helix</keyword>
<feature type="transmembrane region" description="Helical" evidence="10">
    <location>
        <begin position="172"/>
        <end position="192"/>
    </location>
</feature>
<comment type="similarity">
    <text evidence="2">Belongs to the multi antimicrobial extrusion (MATE) (TC 2.A.66.1) family. MepA subfamily.</text>
</comment>
<keyword evidence="8 10" id="KW-0472">Membrane</keyword>
<dbReference type="CDD" id="cd13143">
    <property type="entry name" value="MATE_MepA_like"/>
    <property type="match status" value="1"/>
</dbReference>
<dbReference type="InterPro" id="IPR002528">
    <property type="entry name" value="MATE_fam"/>
</dbReference>
<dbReference type="Pfam" id="PF01554">
    <property type="entry name" value="MatE"/>
    <property type="match status" value="2"/>
</dbReference>
<feature type="transmembrane region" description="Helical" evidence="10">
    <location>
        <begin position="360"/>
        <end position="378"/>
    </location>
</feature>
<dbReference type="OrthoDB" id="9811110at2"/>
<organism evidence="11 12">
    <name type="scientific">Robinsoniella peoriensis</name>
    <dbReference type="NCBI Taxonomy" id="180332"/>
    <lineage>
        <taxon>Bacteria</taxon>
        <taxon>Bacillati</taxon>
        <taxon>Bacillota</taxon>
        <taxon>Clostridia</taxon>
        <taxon>Lachnospirales</taxon>
        <taxon>Lachnospiraceae</taxon>
        <taxon>Robinsoniella</taxon>
    </lineage>
</organism>
<dbReference type="PANTHER" id="PTHR43823">
    <property type="entry name" value="SPORULATION PROTEIN YKVU"/>
    <property type="match status" value="1"/>
</dbReference>
<feature type="transmembrane region" description="Helical" evidence="10">
    <location>
        <begin position="49"/>
        <end position="75"/>
    </location>
</feature>
<comment type="subcellular location">
    <subcellularLocation>
        <location evidence="1">Cell membrane</location>
        <topology evidence="1">Multi-pass membrane protein</topology>
    </subcellularLocation>
</comment>
<evidence type="ECO:0000256" key="1">
    <source>
        <dbReference type="ARBA" id="ARBA00004651"/>
    </source>
</evidence>
<keyword evidence="6 10" id="KW-0812">Transmembrane</keyword>
<evidence type="ECO:0000256" key="8">
    <source>
        <dbReference type="ARBA" id="ARBA00023136"/>
    </source>
</evidence>
<feature type="transmembrane region" description="Helical" evidence="10">
    <location>
        <begin position="319"/>
        <end position="340"/>
    </location>
</feature>
<protein>
    <recommendedName>
        <fullName evidence="3">Multidrug export protein MepA</fullName>
    </recommendedName>
</protein>
<sequence>MNNSNEFLGTKKVSHLMLQLALPAITAQLVNMLYNIVDRIYIGHMPDVGPLALTGVGLCFPIIILITAFSSLIGMGGAPQISMKMGENDMDGAEKTLGNCFVMLIGLAVVLTAFFLIFGEPLLFLFGASENTISYSLDYMNIYVLGTIFVMTALGLNSFITAQGFAKISMMTTIIGAIINIVLDPIFIFGFGMGVKGAALATILSQCVSAIWVLRFLTGKKTILRIKKADFKINKKIIIPVLALGASPFIMSSTESLLNICFNSSLQRFGGDLAVGAMTILGSIMQFVLLPLQGLSQGAQPIISYNYGARKLDRVKHAFRLLLIASILYTSVFWLIIMFFPHLMPSLFASSQELLDISAWAARIYAGGVFMMGVQIACQQTFIALGQAKISLFLALLRKIILLIPFIYILPLFISDKVFAVFLAEPIADILAALTTLTLFILKFKKILRDHAKQNPDSCNIA</sequence>
<dbReference type="GO" id="GO:0015297">
    <property type="term" value="F:antiporter activity"/>
    <property type="evidence" value="ECO:0007669"/>
    <property type="project" value="InterPro"/>
</dbReference>
<feature type="transmembrane region" description="Helical" evidence="10">
    <location>
        <begin position="237"/>
        <end position="253"/>
    </location>
</feature>
<dbReference type="NCBIfam" id="TIGR00797">
    <property type="entry name" value="matE"/>
    <property type="match status" value="1"/>
</dbReference>
<feature type="transmembrane region" description="Helical" evidence="10">
    <location>
        <begin position="96"/>
        <end position="119"/>
    </location>
</feature>
<dbReference type="STRING" id="180332.GCA_000797495_01349"/>
<dbReference type="PANTHER" id="PTHR43823:SF3">
    <property type="entry name" value="MULTIDRUG EXPORT PROTEIN MEPA"/>
    <property type="match status" value="1"/>
</dbReference>
<keyword evidence="4" id="KW-0813">Transport</keyword>
<keyword evidence="5" id="KW-1003">Cell membrane</keyword>
<dbReference type="GO" id="GO:0046677">
    <property type="term" value="P:response to antibiotic"/>
    <property type="evidence" value="ECO:0007669"/>
    <property type="project" value="UniProtKB-KW"/>
</dbReference>
<comment type="caution">
    <text evidence="11">The sequence shown here is derived from an EMBL/GenBank/DDBJ whole genome shotgun (WGS) entry which is preliminary data.</text>
</comment>
<keyword evidence="12" id="KW-1185">Reference proteome</keyword>
<reference evidence="11 12" key="1">
    <citation type="journal article" date="2019" name="Anaerobe">
        <title>Detection of Robinsoniella peoriensis in multiple bone samples of a trauma patient.</title>
        <authorList>
            <person name="Schrottner P."/>
            <person name="Hartwich K."/>
            <person name="Bunk B."/>
            <person name="Schober I."/>
            <person name="Helbig S."/>
            <person name="Rudolph W.W."/>
            <person name="Gunzer F."/>
        </authorList>
    </citation>
    <scope>NUCLEOTIDE SEQUENCE [LARGE SCALE GENOMIC DNA]</scope>
    <source>
        <strain evidence="11 12">DSM 106044</strain>
    </source>
</reference>
<feature type="transmembrane region" description="Helical" evidence="10">
    <location>
        <begin position="198"/>
        <end position="217"/>
    </location>
</feature>
<evidence type="ECO:0000256" key="3">
    <source>
        <dbReference type="ARBA" id="ARBA00022106"/>
    </source>
</evidence>
<evidence type="ECO:0000256" key="5">
    <source>
        <dbReference type="ARBA" id="ARBA00022475"/>
    </source>
</evidence>
<feature type="transmembrane region" description="Helical" evidence="10">
    <location>
        <begin position="20"/>
        <end position="37"/>
    </location>
</feature>
<dbReference type="AlphaFoldDB" id="A0A4U8Q6I6"/>
<evidence type="ECO:0000256" key="6">
    <source>
        <dbReference type="ARBA" id="ARBA00022692"/>
    </source>
</evidence>
<dbReference type="GO" id="GO:0005886">
    <property type="term" value="C:plasma membrane"/>
    <property type="evidence" value="ECO:0007669"/>
    <property type="project" value="UniProtKB-SubCell"/>
</dbReference>
<dbReference type="PIRSF" id="PIRSF006603">
    <property type="entry name" value="DinF"/>
    <property type="match status" value="1"/>
</dbReference>
<feature type="transmembrane region" description="Helical" evidence="10">
    <location>
        <begin position="390"/>
        <end position="414"/>
    </location>
</feature>
<dbReference type="InterPro" id="IPR051327">
    <property type="entry name" value="MATE_MepA_subfamily"/>
</dbReference>
<accession>A0A4U8Q6I6</accession>
<feature type="transmembrane region" description="Helical" evidence="10">
    <location>
        <begin position="420"/>
        <end position="442"/>
    </location>
</feature>
<dbReference type="EMBL" id="QGQD01000054">
    <property type="protein sequence ID" value="TLD00495.1"/>
    <property type="molecule type" value="Genomic_DNA"/>
</dbReference>
<name>A0A4U8Q6I6_9FIRM</name>
<proteinExistence type="inferred from homology"/>
<evidence type="ECO:0000313" key="12">
    <source>
        <dbReference type="Proteomes" id="UP000306509"/>
    </source>
</evidence>
<keyword evidence="9" id="KW-0046">Antibiotic resistance</keyword>
<dbReference type="InterPro" id="IPR045070">
    <property type="entry name" value="MATE_MepA-like"/>
</dbReference>
<feature type="transmembrane region" description="Helical" evidence="10">
    <location>
        <begin position="139"/>
        <end position="160"/>
    </location>
</feature>
<evidence type="ECO:0000256" key="4">
    <source>
        <dbReference type="ARBA" id="ARBA00022448"/>
    </source>
</evidence>
<evidence type="ECO:0000313" key="11">
    <source>
        <dbReference type="EMBL" id="TLD00495.1"/>
    </source>
</evidence>
<evidence type="ECO:0000256" key="7">
    <source>
        <dbReference type="ARBA" id="ARBA00022989"/>
    </source>
</evidence>
<dbReference type="InterPro" id="IPR048279">
    <property type="entry name" value="MdtK-like"/>
</dbReference>